<accession>A0ABM7PGP7</accession>
<dbReference type="Proteomes" id="UP001320148">
    <property type="component" value="Chromosome"/>
</dbReference>
<keyword evidence="2" id="KW-1185">Reference proteome</keyword>
<protein>
    <submittedName>
        <fullName evidence="1">Uncharacterized protein</fullName>
    </submittedName>
</protein>
<organism evidence="1 2">
    <name type="scientific">Desulfoluna limicola</name>
    <dbReference type="NCBI Taxonomy" id="2810562"/>
    <lineage>
        <taxon>Bacteria</taxon>
        <taxon>Pseudomonadati</taxon>
        <taxon>Thermodesulfobacteriota</taxon>
        <taxon>Desulfobacteria</taxon>
        <taxon>Desulfobacterales</taxon>
        <taxon>Desulfolunaceae</taxon>
        <taxon>Desulfoluna</taxon>
    </lineage>
</organism>
<name>A0ABM7PGP7_9BACT</name>
<dbReference type="EMBL" id="AP024488">
    <property type="protein sequence ID" value="BCS96365.1"/>
    <property type="molecule type" value="Genomic_DNA"/>
</dbReference>
<proteinExistence type="predicted"/>
<reference evidence="1 2" key="1">
    <citation type="submission" date="2021-02" db="EMBL/GenBank/DDBJ databases">
        <title>Complete genome of Desulfoluna sp. strain ASN36.</title>
        <authorList>
            <person name="Takahashi A."/>
            <person name="Kojima H."/>
            <person name="Fukui M."/>
        </authorList>
    </citation>
    <scope>NUCLEOTIDE SEQUENCE [LARGE SCALE GENOMIC DNA]</scope>
    <source>
        <strain evidence="1 2">ASN36</strain>
    </source>
</reference>
<dbReference type="RefSeq" id="WP_236892683.1">
    <property type="nucleotide sequence ID" value="NZ_AP024488.1"/>
</dbReference>
<sequence length="73" mass="8208">MSKQTDQSYNMLLMIVTAKNQGMSKTQNIRHGFLLDFLTLRASRVHPSPAYQSIEVNHYTCSSDALNMDALSS</sequence>
<evidence type="ECO:0000313" key="2">
    <source>
        <dbReference type="Proteomes" id="UP001320148"/>
    </source>
</evidence>
<evidence type="ECO:0000313" key="1">
    <source>
        <dbReference type="EMBL" id="BCS96365.1"/>
    </source>
</evidence>
<gene>
    <name evidence="1" type="ORF">DSLASN_19970</name>
</gene>